<evidence type="ECO:0000313" key="2">
    <source>
        <dbReference type="Proteomes" id="UP000199334"/>
    </source>
</evidence>
<dbReference type="RefSeq" id="WP_093856754.1">
    <property type="nucleotide sequence ID" value="NZ_BJVZ01000008.1"/>
</dbReference>
<dbReference type="Proteomes" id="UP000199334">
    <property type="component" value="Unassembled WGS sequence"/>
</dbReference>
<sequence length="278" mass="32615">MPKVLKTSNSRIESLQEILQSDNRYKDVSAFPFGILSGNQENYLFTVNDGEVLIVNHSGEESSRDDASIVYENFVKLDSIMGDNFSHFKRCSVRNMKIFYRLKSALKSFQAINNSEFMTDQTNEIISRVSLIIRGQTKMKSLCTEINEIMRRVSKDNMIDDDDVNRLIELNTKGNYILFDQARELYYIKSLIDDLDSYISREFSLKQKLKFITVNLQFIMKKFSSKRIKKGNEMVLKEFSSHSYEKEGKFISELDINNKLRKEFQETFQKNFMSYLIN</sequence>
<gene>
    <name evidence="1" type="ORF">SAMN05216498_2328</name>
</gene>
<evidence type="ECO:0000313" key="1">
    <source>
        <dbReference type="EMBL" id="SDN47335.1"/>
    </source>
</evidence>
<dbReference type="STRING" id="237069.SAMN05216498_2328"/>
<organism evidence="1 2">
    <name type="scientific">Tenuibacillus multivorans</name>
    <dbReference type="NCBI Taxonomy" id="237069"/>
    <lineage>
        <taxon>Bacteria</taxon>
        <taxon>Bacillati</taxon>
        <taxon>Bacillota</taxon>
        <taxon>Bacilli</taxon>
        <taxon>Bacillales</taxon>
        <taxon>Bacillaceae</taxon>
        <taxon>Tenuibacillus</taxon>
    </lineage>
</organism>
<keyword evidence="2" id="KW-1185">Reference proteome</keyword>
<dbReference type="AlphaFoldDB" id="A0A1H0BP49"/>
<dbReference type="EMBL" id="FNIG01000005">
    <property type="protein sequence ID" value="SDN47335.1"/>
    <property type="molecule type" value="Genomic_DNA"/>
</dbReference>
<reference evidence="1 2" key="1">
    <citation type="submission" date="2016-10" db="EMBL/GenBank/DDBJ databases">
        <authorList>
            <person name="de Groot N.N."/>
        </authorList>
    </citation>
    <scope>NUCLEOTIDE SEQUENCE [LARGE SCALE GENOMIC DNA]</scope>
    <source>
        <strain evidence="1 2">CGMCC 1.3442</strain>
    </source>
</reference>
<accession>A0A1H0BP49</accession>
<protein>
    <submittedName>
        <fullName evidence="1">Uncharacterized protein</fullName>
    </submittedName>
</protein>
<name>A0A1H0BP49_9BACI</name>
<proteinExistence type="predicted"/>